<dbReference type="Proteomes" id="UP000789595">
    <property type="component" value="Unassembled WGS sequence"/>
</dbReference>
<feature type="compositionally biased region" description="Pro residues" evidence="1">
    <location>
        <begin position="146"/>
        <end position="155"/>
    </location>
</feature>
<dbReference type="SUPFAM" id="SSF57903">
    <property type="entry name" value="FYVE/PHD zinc finger"/>
    <property type="match status" value="1"/>
</dbReference>
<reference evidence="2" key="1">
    <citation type="submission" date="2021-11" db="EMBL/GenBank/DDBJ databases">
        <authorList>
            <consortium name="Genoscope - CEA"/>
            <person name="William W."/>
        </authorList>
    </citation>
    <scope>NUCLEOTIDE SEQUENCE</scope>
</reference>
<dbReference type="Gene3D" id="3.30.40.10">
    <property type="entry name" value="Zinc/RING finger domain, C3HC4 (zinc finger)"/>
    <property type="match status" value="1"/>
</dbReference>
<feature type="compositionally biased region" description="Basic and acidic residues" evidence="1">
    <location>
        <begin position="311"/>
        <end position="321"/>
    </location>
</feature>
<dbReference type="InterPro" id="IPR013083">
    <property type="entry name" value="Znf_RING/FYVE/PHD"/>
</dbReference>
<feature type="region of interest" description="Disordered" evidence="1">
    <location>
        <begin position="763"/>
        <end position="786"/>
    </location>
</feature>
<organism evidence="2 3">
    <name type="scientific">Pelagomonas calceolata</name>
    <dbReference type="NCBI Taxonomy" id="35677"/>
    <lineage>
        <taxon>Eukaryota</taxon>
        <taxon>Sar</taxon>
        <taxon>Stramenopiles</taxon>
        <taxon>Ochrophyta</taxon>
        <taxon>Pelagophyceae</taxon>
        <taxon>Pelagomonadales</taxon>
        <taxon>Pelagomonadaceae</taxon>
        <taxon>Pelagomonas</taxon>
    </lineage>
</organism>
<evidence type="ECO:0000313" key="3">
    <source>
        <dbReference type="Proteomes" id="UP000789595"/>
    </source>
</evidence>
<feature type="region of interest" description="Disordered" evidence="1">
    <location>
        <begin position="142"/>
        <end position="196"/>
    </location>
</feature>
<feature type="compositionally biased region" description="Polar residues" evidence="1">
    <location>
        <begin position="168"/>
        <end position="189"/>
    </location>
</feature>
<dbReference type="AlphaFoldDB" id="A0A8J2T270"/>
<proteinExistence type="predicted"/>
<feature type="region of interest" description="Disordered" evidence="1">
    <location>
        <begin position="290"/>
        <end position="337"/>
    </location>
</feature>
<comment type="caution">
    <text evidence="2">The sequence shown here is derived from an EMBL/GenBank/DDBJ whole genome shotgun (WGS) entry which is preliminary data.</text>
</comment>
<keyword evidence="3" id="KW-1185">Reference proteome</keyword>
<feature type="compositionally biased region" description="Low complexity" evidence="1">
    <location>
        <begin position="156"/>
        <end position="167"/>
    </location>
</feature>
<gene>
    <name evidence="2" type="ORF">PECAL_6P01830</name>
</gene>
<sequence>MQQKLETTLNSSANVEYALRYATMALNFLVREVLLYLAPDAAPLDQLATVESTKKGAFCDSYDQIGLLHELALIFSRFPTKMQKRGGLGAVHRALRGGRASPPPPTSAASLSSVGTTPSATIAAADSSSVTVATLSSARDATMEPVCPPLPPVPPTSSSLGGTLPSTESVAPSSSLTNNVKPTSDTAASTKAYPSEGALADLRRRLASRENKDNSLGATAMVVDEKSSAPDPQVLAELIENYSFDLPDGSEALTKKDIKIGDVLYTVPINNGSMPLCRVEKISGGYVHVKDSTNNGGGKASKPRPGMLRRASRDDVNRFPPKDGPLTEAPLLATPPPPISLPPNDIITKVVDGLRCLLLERDLRFGGYGDKERRRMQSPVETVSDALDLLQFVVCTLDGALSAIDGDRKRTIGQKSLDTFNREVRPLVLFESLRSLLKEWAKVPEHVRPPFLTTPVAQASNDSILTKPRDRKTTERLADDLDAQKSSYCARYAVRPETEASCANCGVAFTYTGHEHRWKCSKDDCKKVFCGECAGLASQQPLNSKWVCRLCKSSEPIDVVKPTQTSGSLIHGSKIRLLVTGRIRLALGDDYEPYCKYMGPKFGSKAWYDLEVFTGAYEGEAACRRFTKSTEGTASILIDWKGNGVFAVFDEFWDYCREPGETPLQVAERMTVEVHPGFEVIAGLFRWGVLDYLDGAKGGFVGGWRMQKLRDDHGVGQSSMPTVSDFLALPYQECLEHLNDPEWPTPELKDMFCEYGAEEARRLASSGPDVPPARQPAQGPGSRNHALETPAVIVADRADRDVRERATLEFLLAFKAGRLHDPAMQVIDGLHRISGWLSIACADGNLGADQHIKQQTPLYLAAVRVRELMGESETRGPFIRSPLNNFLCTGAGDGSDLDKLRHHWNVFMGASWRARYRETPTSEYKYVELTAVWEKHDPAARAAGPEALPAPSFRAPRSRN</sequence>
<evidence type="ECO:0000313" key="2">
    <source>
        <dbReference type="EMBL" id="CAH0378592.1"/>
    </source>
</evidence>
<dbReference type="InterPro" id="IPR011011">
    <property type="entry name" value="Znf_FYVE_PHD"/>
</dbReference>
<protein>
    <submittedName>
        <fullName evidence="2">Uncharacterized protein</fullName>
    </submittedName>
</protein>
<accession>A0A8J2T270</accession>
<evidence type="ECO:0000256" key="1">
    <source>
        <dbReference type="SAM" id="MobiDB-lite"/>
    </source>
</evidence>
<dbReference type="EMBL" id="CAKKNE010000006">
    <property type="protein sequence ID" value="CAH0378592.1"/>
    <property type="molecule type" value="Genomic_DNA"/>
</dbReference>
<name>A0A8J2T270_9STRA</name>
<feature type="region of interest" description="Disordered" evidence="1">
    <location>
        <begin position="94"/>
        <end position="114"/>
    </location>
</feature>